<dbReference type="InterPro" id="IPR018497">
    <property type="entry name" value="Peptidase_M13_C"/>
</dbReference>
<dbReference type="InterPro" id="IPR008753">
    <property type="entry name" value="Peptidase_M13_N"/>
</dbReference>
<dbReference type="PANTHER" id="PTHR11733">
    <property type="entry name" value="ZINC METALLOPROTEASE FAMILY M13 NEPRILYSIN-RELATED"/>
    <property type="match status" value="1"/>
</dbReference>
<keyword evidence="5" id="KW-0378">Hydrolase</keyword>
<keyword evidence="7" id="KW-0482">Metalloprotease</keyword>
<dbReference type="OrthoDB" id="6475849at2759"/>
<dbReference type="GO" id="GO:0016485">
    <property type="term" value="P:protein processing"/>
    <property type="evidence" value="ECO:0007669"/>
    <property type="project" value="TreeGrafter"/>
</dbReference>
<evidence type="ECO:0000313" key="10">
    <source>
        <dbReference type="EMBL" id="KAF2714497.1"/>
    </source>
</evidence>
<dbReference type="GO" id="GO:0004222">
    <property type="term" value="F:metalloendopeptidase activity"/>
    <property type="evidence" value="ECO:0007669"/>
    <property type="project" value="InterPro"/>
</dbReference>
<sequence>MAPSVASTLQSHKTWLGVATVTVFGLLVLSSNGGTRVDYHEEALLKRGSLAGGLHPARPPPFVGTFKRRQETEVCSTDACKSFADSVIKSRALNYTGIDPCTDFATYTCGNWWDTHDYRDDQSSVGTLSVMSDVNTAIMRAILESPYSDNSTFTGDDLEADKEIFDKMIAAYDSCMDTDTIDALGAKPLQDLFAKYEEESSDFDLKTTDGLTNALIWLLKYGGSGIISAQTWADDKNPNITTIGLGNGAFGMDSKEYYNDTESVANYTVAIVGMFDILFGEEKHDTHASLAKELIDLETALIYATPDPSKAGDVEYYYNVQNLTQVDASIPEISVSKYLKAFVPSNYTLSTAIVLTPEYFPAISPIIANASAETLDAYIKWVLIQNWVTRLSNDANAPYRRFQNELTGKDPEAIGERWTTCLADVDANLPWIESAFFVQVAFSPEAKIFGDRIISDIEDIFMEKLQGYEWMSASVKTKAIQKVLNMVEKIGYPDKSPNVTDPVALSNLYAPLAISNTSYFDNGLAYVNFSTTNSWKALLHPTDKDIWFMTTPTVNAYFNPPSNEIAFPAGIMQQPLFNLDLPEYVSYGAFGAVAGHELTHSFDNSGSHYDENGAYTDWWDNSTLANFEKKTSCFVDQYSKYSIVGPTGESLNVNGELTLGENIADGGGLNAAFAAWKKVDAEKPNPGLTGLEEYTTEQLFYLSFGGVWCGKGRPAELVRRIRVDPHSPMPVRILGTVANQQGFKEAFNCPVKEPTCELW</sequence>
<dbReference type="GO" id="GO:0005886">
    <property type="term" value="C:plasma membrane"/>
    <property type="evidence" value="ECO:0007669"/>
    <property type="project" value="TreeGrafter"/>
</dbReference>
<dbReference type="Pfam" id="PF01431">
    <property type="entry name" value="Peptidase_M13"/>
    <property type="match status" value="1"/>
</dbReference>
<dbReference type="Pfam" id="PF05649">
    <property type="entry name" value="Peptidase_M13_N"/>
    <property type="match status" value="1"/>
</dbReference>
<evidence type="ECO:0000256" key="1">
    <source>
        <dbReference type="ARBA" id="ARBA00001947"/>
    </source>
</evidence>
<evidence type="ECO:0000259" key="9">
    <source>
        <dbReference type="Pfam" id="PF05649"/>
    </source>
</evidence>
<evidence type="ECO:0000256" key="6">
    <source>
        <dbReference type="ARBA" id="ARBA00022833"/>
    </source>
</evidence>
<dbReference type="Gene3D" id="3.40.390.10">
    <property type="entry name" value="Collagenase (Catalytic Domain)"/>
    <property type="match status" value="1"/>
</dbReference>
<proteinExistence type="inferred from homology"/>
<evidence type="ECO:0000256" key="5">
    <source>
        <dbReference type="ARBA" id="ARBA00022801"/>
    </source>
</evidence>
<comment type="cofactor">
    <cofactor evidence="1">
        <name>Zn(2+)</name>
        <dbReference type="ChEBI" id="CHEBI:29105"/>
    </cofactor>
</comment>
<protein>
    <submittedName>
        <fullName evidence="10">Zincin</fullName>
    </submittedName>
</protein>
<dbReference type="PROSITE" id="PS51885">
    <property type="entry name" value="NEPRILYSIN"/>
    <property type="match status" value="1"/>
</dbReference>
<comment type="similarity">
    <text evidence="2">Belongs to the peptidase M13 family.</text>
</comment>
<organism evidence="10 11">
    <name type="scientific">Pleomassaria siparia CBS 279.74</name>
    <dbReference type="NCBI Taxonomy" id="1314801"/>
    <lineage>
        <taxon>Eukaryota</taxon>
        <taxon>Fungi</taxon>
        <taxon>Dikarya</taxon>
        <taxon>Ascomycota</taxon>
        <taxon>Pezizomycotina</taxon>
        <taxon>Dothideomycetes</taxon>
        <taxon>Pleosporomycetidae</taxon>
        <taxon>Pleosporales</taxon>
        <taxon>Pleomassariaceae</taxon>
        <taxon>Pleomassaria</taxon>
    </lineage>
</organism>
<dbReference type="SUPFAM" id="SSF55486">
    <property type="entry name" value="Metalloproteases ('zincins'), catalytic domain"/>
    <property type="match status" value="1"/>
</dbReference>
<dbReference type="PANTHER" id="PTHR11733:SF167">
    <property type="entry name" value="FI17812P1-RELATED"/>
    <property type="match status" value="1"/>
</dbReference>
<dbReference type="AlphaFoldDB" id="A0A6G1KQ97"/>
<evidence type="ECO:0000256" key="4">
    <source>
        <dbReference type="ARBA" id="ARBA00022723"/>
    </source>
</evidence>
<dbReference type="Proteomes" id="UP000799428">
    <property type="component" value="Unassembled WGS sequence"/>
</dbReference>
<dbReference type="InterPro" id="IPR000718">
    <property type="entry name" value="Peptidase_M13"/>
</dbReference>
<name>A0A6G1KQ97_9PLEO</name>
<evidence type="ECO:0000259" key="8">
    <source>
        <dbReference type="Pfam" id="PF01431"/>
    </source>
</evidence>
<evidence type="ECO:0000256" key="3">
    <source>
        <dbReference type="ARBA" id="ARBA00022670"/>
    </source>
</evidence>
<gene>
    <name evidence="10" type="ORF">K504DRAFT_496425</name>
</gene>
<keyword evidence="6" id="KW-0862">Zinc</keyword>
<dbReference type="CDD" id="cd08662">
    <property type="entry name" value="M13"/>
    <property type="match status" value="1"/>
</dbReference>
<dbReference type="EMBL" id="MU005764">
    <property type="protein sequence ID" value="KAF2714497.1"/>
    <property type="molecule type" value="Genomic_DNA"/>
</dbReference>
<dbReference type="InterPro" id="IPR024079">
    <property type="entry name" value="MetalloPept_cat_dom_sf"/>
</dbReference>
<keyword evidence="3" id="KW-0645">Protease</keyword>
<dbReference type="GO" id="GO:0046872">
    <property type="term" value="F:metal ion binding"/>
    <property type="evidence" value="ECO:0007669"/>
    <property type="project" value="UniProtKB-KW"/>
</dbReference>
<evidence type="ECO:0000256" key="2">
    <source>
        <dbReference type="ARBA" id="ARBA00007357"/>
    </source>
</evidence>
<dbReference type="PRINTS" id="PR00786">
    <property type="entry name" value="NEPRILYSIN"/>
</dbReference>
<accession>A0A6G1KQ97</accession>
<dbReference type="InterPro" id="IPR042089">
    <property type="entry name" value="Peptidase_M13_dom_2"/>
</dbReference>
<dbReference type="Gene3D" id="1.10.1380.10">
    <property type="entry name" value="Neutral endopeptidase , domain2"/>
    <property type="match status" value="1"/>
</dbReference>
<feature type="domain" description="Peptidase M13 N-terminal" evidence="9">
    <location>
        <begin position="100"/>
        <end position="493"/>
    </location>
</feature>
<evidence type="ECO:0000313" key="11">
    <source>
        <dbReference type="Proteomes" id="UP000799428"/>
    </source>
</evidence>
<keyword evidence="11" id="KW-1185">Reference proteome</keyword>
<reference evidence="10" key="1">
    <citation type="journal article" date="2020" name="Stud. Mycol.">
        <title>101 Dothideomycetes genomes: a test case for predicting lifestyles and emergence of pathogens.</title>
        <authorList>
            <person name="Haridas S."/>
            <person name="Albert R."/>
            <person name="Binder M."/>
            <person name="Bloem J."/>
            <person name="Labutti K."/>
            <person name="Salamov A."/>
            <person name="Andreopoulos B."/>
            <person name="Baker S."/>
            <person name="Barry K."/>
            <person name="Bills G."/>
            <person name="Bluhm B."/>
            <person name="Cannon C."/>
            <person name="Castanera R."/>
            <person name="Culley D."/>
            <person name="Daum C."/>
            <person name="Ezra D."/>
            <person name="Gonzalez J."/>
            <person name="Henrissat B."/>
            <person name="Kuo A."/>
            <person name="Liang C."/>
            <person name="Lipzen A."/>
            <person name="Lutzoni F."/>
            <person name="Magnuson J."/>
            <person name="Mondo S."/>
            <person name="Nolan M."/>
            <person name="Ohm R."/>
            <person name="Pangilinan J."/>
            <person name="Park H.-J."/>
            <person name="Ramirez L."/>
            <person name="Alfaro M."/>
            <person name="Sun H."/>
            <person name="Tritt A."/>
            <person name="Yoshinaga Y."/>
            <person name="Zwiers L.-H."/>
            <person name="Turgeon B."/>
            <person name="Goodwin S."/>
            <person name="Spatafora J."/>
            <person name="Crous P."/>
            <person name="Grigoriev I."/>
        </authorList>
    </citation>
    <scope>NUCLEOTIDE SEQUENCE</scope>
    <source>
        <strain evidence="10">CBS 279.74</strain>
    </source>
</reference>
<feature type="domain" description="Peptidase M13 C-terminal" evidence="8">
    <location>
        <begin position="555"/>
        <end position="753"/>
    </location>
</feature>
<evidence type="ECO:0000256" key="7">
    <source>
        <dbReference type="ARBA" id="ARBA00023049"/>
    </source>
</evidence>
<keyword evidence="4" id="KW-0479">Metal-binding</keyword>